<organism evidence="3 4">
    <name type="scientific">Gossypium australe</name>
    <dbReference type="NCBI Taxonomy" id="47621"/>
    <lineage>
        <taxon>Eukaryota</taxon>
        <taxon>Viridiplantae</taxon>
        <taxon>Streptophyta</taxon>
        <taxon>Embryophyta</taxon>
        <taxon>Tracheophyta</taxon>
        <taxon>Spermatophyta</taxon>
        <taxon>Magnoliopsida</taxon>
        <taxon>eudicotyledons</taxon>
        <taxon>Gunneridae</taxon>
        <taxon>Pentapetalae</taxon>
        <taxon>rosids</taxon>
        <taxon>malvids</taxon>
        <taxon>Malvales</taxon>
        <taxon>Malvaceae</taxon>
        <taxon>Malvoideae</taxon>
        <taxon>Gossypium</taxon>
    </lineage>
</organism>
<sequence>MNIIGMSEQWVMARIQQKGEGKCIPWVSLRDLIVVYPDIKRKVDIFALCIYGLVIFPKALRHVDEPVIYLFDRLEKGVTQVPASLAETFRSLNACRRAGEDYSPLKELVIVPRRDDISEENWITLLQYLQENDFEWRTPWFIPDEILYQCGSYNWGVVGYAPLLVLRQYKSRQSIPATHWLAQFEFSYRGKNYKKKVREIADAWKQIYRMKRVDVGQMITLEYNAWRKLGKKIEQLEEEKIHLKLDIDIQKSEAEKLKKGKKKAEEDLDSLKTDYKKLHLSMRTVGLGKTSEQWRQEIQEGKAKVDQWEKRFHEA</sequence>
<dbReference type="PANTHER" id="PTHR48200">
    <property type="entry name" value="PROTEIN, PUTATIVE-RELATED"/>
    <property type="match status" value="1"/>
</dbReference>
<proteinExistence type="predicted"/>
<dbReference type="InterPro" id="IPR056647">
    <property type="entry name" value="DUF7745"/>
</dbReference>
<accession>A0A5B6V7G8</accession>
<name>A0A5B6V7G8_9ROSI</name>
<dbReference type="Pfam" id="PF24924">
    <property type="entry name" value="DUF7745"/>
    <property type="match status" value="1"/>
</dbReference>
<evidence type="ECO:0000313" key="4">
    <source>
        <dbReference type="Proteomes" id="UP000325315"/>
    </source>
</evidence>
<gene>
    <name evidence="3" type="ORF">EPI10_000179</name>
</gene>
<feature type="coiled-coil region" evidence="1">
    <location>
        <begin position="233"/>
        <end position="311"/>
    </location>
</feature>
<keyword evidence="1" id="KW-0175">Coiled coil</keyword>
<dbReference type="EMBL" id="SMMG02000007">
    <property type="protein sequence ID" value="KAA3464961.1"/>
    <property type="molecule type" value="Genomic_DNA"/>
</dbReference>
<reference evidence="4" key="1">
    <citation type="journal article" date="2019" name="Plant Biotechnol. J.">
        <title>Genome sequencing of the Australian wild diploid species Gossypium australe highlights disease resistance and delayed gland morphogenesis.</title>
        <authorList>
            <person name="Cai Y."/>
            <person name="Cai X."/>
            <person name="Wang Q."/>
            <person name="Wang P."/>
            <person name="Zhang Y."/>
            <person name="Cai C."/>
            <person name="Xu Y."/>
            <person name="Wang K."/>
            <person name="Zhou Z."/>
            <person name="Wang C."/>
            <person name="Geng S."/>
            <person name="Li B."/>
            <person name="Dong Q."/>
            <person name="Hou Y."/>
            <person name="Wang H."/>
            <person name="Ai P."/>
            <person name="Liu Z."/>
            <person name="Yi F."/>
            <person name="Sun M."/>
            <person name="An G."/>
            <person name="Cheng J."/>
            <person name="Zhang Y."/>
            <person name="Shi Q."/>
            <person name="Xie Y."/>
            <person name="Shi X."/>
            <person name="Chang Y."/>
            <person name="Huang F."/>
            <person name="Chen Y."/>
            <person name="Hong S."/>
            <person name="Mi L."/>
            <person name="Sun Q."/>
            <person name="Zhang L."/>
            <person name="Zhou B."/>
            <person name="Peng R."/>
            <person name="Zhang X."/>
            <person name="Liu F."/>
        </authorList>
    </citation>
    <scope>NUCLEOTIDE SEQUENCE [LARGE SCALE GENOMIC DNA]</scope>
    <source>
        <strain evidence="4">cv. PA1801</strain>
    </source>
</reference>
<dbReference type="PANTHER" id="PTHR48200:SF1">
    <property type="entry name" value="AMINOTRANSFERASE-LIKE PLANT MOBILE DOMAIN-CONTAINING PROTEIN"/>
    <property type="match status" value="1"/>
</dbReference>
<comment type="caution">
    <text evidence="3">The sequence shown here is derived from an EMBL/GenBank/DDBJ whole genome shotgun (WGS) entry which is preliminary data.</text>
</comment>
<protein>
    <submittedName>
        <fullName evidence="3">Myosin heavy chain-like</fullName>
    </submittedName>
</protein>
<evidence type="ECO:0000313" key="3">
    <source>
        <dbReference type="EMBL" id="KAA3464961.1"/>
    </source>
</evidence>
<dbReference type="AlphaFoldDB" id="A0A5B6V7G8"/>
<evidence type="ECO:0000256" key="1">
    <source>
        <dbReference type="SAM" id="Coils"/>
    </source>
</evidence>
<dbReference type="Proteomes" id="UP000325315">
    <property type="component" value="Unassembled WGS sequence"/>
</dbReference>
<feature type="domain" description="DUF7745" evidence="2">
    <location>
        <begin position="42"/>
        <end position="226"/>
    </location>
</feature>
<evidence type="ECO:0000259" key="2">
    <source>
        <dbReference type="Pfam" id="PF24924"/>
    </source>
</evidence>
<keyword evidence="4" id="KW-1185">Reference proteome</keyword>
<dbReference type="OrthoDB" id="984336at2759"/>